<dbReference type="AlphaFoldDB" id="A0A316FQ93"/>
<dbReference type="EMBL" id="QGGU01000007">
    <property type="protein sequence ID" value="PWK49886.1"/>
    <property type="molecule type" value="Genomic_DNA"/>
</dbReference>
<reference evidence="1 2" key="1">
    <citation type="submission" date="2018-05" db="EMBL/GenBank/DDBJ databases">
        <title>Genomic Encyclopedia of Type Strains, Phase IV (KMG-IV): sequencing the most valuable type-strain genomes for metagenomic binning, comparative biology and taxonomic classification.</title>
        <authorList>
            <person name="Goeker M."/>
        </authorList>
    </citation>
    <scope>NUCLEOTIDE SEQUENCE [LARGE SCALE GENOMIC DNA]</scope>
    <source>
        <strain evidence="1 2">DSM 25350</strain>
    </source>
</reference>
<evidence type="ECO:0000313" key="1">
    <source>
        <dbReference type="EMBL" id="PWK49886.1"/>
    </source>
</evidence>
<name>A0A316FQ93_9GAMM</name>
<gene>
    <name evidence="1" type="ORF">C8D97_10747</name>
</gene>
<keyword evidence="2" id="KW-1185">Reference proteome</keyword>
<protein>
    <submittedName>
        <fullName evidence="1">Uncharacterized protein</fullName>
    </submittedName>
</protein>
<organism evidence="1 2">
    <name type="scientific">Pleionea mediterranea</name>
    <dbReference type="NCBI Taxonomy" id="523701"/>
    <lineage>
        <taxon>Bacteria</taxon>
        <taxon>Pseudomonadati</taxon>
        <taxon>Pseudomonadota</taxon>
        <taxon>Gammaproteobacteria</taxon>
        <taxon>Oceanospirillales</taxon>
        <taxon>Pleioneaceae</taxon>
        <taxon>Pleionea</taxon>
    </lineage>
</organism>
<dbReference type="Proteomes" id="UP000245790">
    <property type="component" value="Unassembled WGS sequence"/>
</dbReference>
<accession>A0A316FQ93</accession>
<proteinExistence type="predicted"/>
<comment type="caution">
    <text evidence="1">The sequence shown here is derived from an EMBL/GenBank/DDBJ whole genome shotgun (WGS) entry which is preliminary data.</text>
</comment>
<dbReference type="OrthoDB" id="7062317at2"/>
<evidence type="ECO:0000313" key="2">
    <source>
        <dbReference type="Proteomes" id="UP000245790"/>
    </source>
</evidence>
<dbReference type="RefSeq" id="WP_109763674.1">
    <property type="nucleotide sequence ID" value="NZ_QGGU01000007.1"/>
</dbReference>
<sequence>MEASDNDFYSVEHAASAIENLTVKDVLKLRLFIRARLFVGSRELTEDELISEAVSRTLEGVRRWNGKYTIVQHLIGVIKSISSDQRRKKGAQVEVMVEDLGSEMALIESTVSDSDNNTFDMLHHQKTIEAIFNEFKCDEVVRSVLTGCLNGENRAETIISANLSEKQYDAAKKRITRKALQMNREGQIL</sequence>